<protein>
    <submittedName>
        <fullName evidence="7">FAD-linked oxidase</fullName>
    </submittedName>
</protein>
<dbReference type="InterPro" id="IPR006094">
    <property type="entry name" value="Oxid_FAD_bind_N"/>
</dbReference>
<name>A0A365H109_9ACTN</name>
<evidence type="ECO:0000313" key="7">
    <source>
        <dbReference type="EMBL" id="RAY12774.1"/>
    </source>
</evidence>
<reference evidence="7 8" key="1">
    <citation type="submission" date="2018-06" db="EMBL/GenBank/DDBJ databases">
        <title>Actinomadura craniellae sp. nov. isolated from marine sponge Craniella sp.</title>
        <authorList>
            <person name="Li L."/>
            <person name="Xu Q.H."/>
            <person name="Lin H.W."/>
            <person name="Lu Y.H."/>
        </authorList>
    </citation>
    <scope>NUCLEOTIDE SEQUENCE [LARGE SCALE GENOMIC DNA]</scope>
    <source>
        <strain evidence="7 8">LHW63021</strain>
    </source>
</reference>
<dbReference type="InterPro" id="IPR012951">
    <property type="entry name" value="BBE"/>
</dbReference>
<gene>
    <name evidence="7" type="ORF">DPM19_24250</name>
</gene>
<keyword evidence="8" id="KW-1185">Reference proteome</keyword>
<dbReference type="InterPro" id="IPR050416">
    <property type="entry name" value="FAD-linked_Oxidoreductase"/>
</dbReference>
<dbReference type="InterPro" id="IPR016169">
    <property type="entry name" value="FAD-bd_PCMH_sub2"/>
</dbReference>
<dbReference type="InterPro" id="IPR036318">
    <property type="entry name" value="FAD-bd_PCMH-like_sf"/>
</dbReference>
<accession>A0A365H109</accession>
<dbReference type="OrthoDB" id="545125at2"/>
<keyword evidence="3" id="KW-0285">Flavoprotein</keyword>
<evidence type="ECO:0000256" key="4">
    <source>
        <dbReference type="ARBA" id="ARBA00022827"/>
    </source>
</evidence>
<evidence type="ECO:0000256" key="1">
    <source>
        <dbReference type="ARBA" id="ARBA00001974"/>
    </source>
</evidence>
<dbReference type="Gene3D" id="3.40.462.20">
    <property type="match status" value="1"/>
</dbReference>
<dbReference type="Proteomes" id="UP000251891">
    <property type="component" value="Unassembled WGS sequence"/>
</dbReference>
<dbReference type="EMBL" id="QLYX01000012">
    <property type="protein sequence ID" value="RAY12774.1"/>
    <property type="molecule type" value="Genomic_DNA"/>
</dbReference>
<feature type="domain" description="FAD-binding PCMH-type" evidence="6">
    <location>
        <begin position="54"/>
        <end position="234"/>
    </location>
</feature>
<dbReference type="InterPro" id="IPR016166">
    <property type="entry name" value="FAD-bd_PCMH"/>
</dbReference>
<comment type="cofactor">
    <cofactor evidence="1">
        <name>FAD</name>
        <dbReference type="ChEBI" id="CHEBI:57692"/>
    </cofactor>
</comment>
<dbReference type="AlphaFoldDB" id="A0A365H109"/>
<dbReference type="SUPFAM" id="SSF56176">
    <property type="entry name" value="FAD-binding/transporter-associated domain-like"/>
    <property type="match status" value="1"/>
</dbReference>
<dbReference type="GO" id="GO:0016491">
    <property type="term" value="F:oxidoreductase activity"/>
    <property type="evidence" value="ECO:0007669"/>
    <property type="project" value="UniProtKB-KW"/>
</dbReference>
<proteinExistence type="inferred from homology"/>
<evidence type="ECO:0000256" key="2">
    <source>
        <dbReference type="ARBA" id="ARBA00005466"/>
    </source>
</evidence>
<organism evidence="7 8">
    <name type="scientific">Actinomadura craniellae</name>
    <dbReference type="NCBI Taxonomy" id="2231787"/>
    <lineage>
        <taxon>Bacteria</taxon>
        <taxon>Bacillati</taxon>
        <taxon>Actinomycetota</taxon>
        <taxon>Actinomycetes</taxon>
        <taxon>Streptosporangiales</taxon>
        <taxon>Thermomonosporaceae</taxon>
        <taxon>Actinomadura</taxon>
    </lineage>
</organism>
<dbReference type="PANTHER" id="PTHR42973">
    <property type="entry name" value="BINDING OXIDOREDUCTASE, PUTATIVE (AFU_ORTHOLOGUE AFUA_1G17690)-RELATED"/>
    <property type="match status" value="1"/>
</dbReference>
<dbReference type="Pfam" id="PF08031">
    <property type="entry name" value="BBE"/>
    <property type="match status" value="1"/>
</dbReference>
<evidence type="ECO:0000256" key="5">
    <source>
        <dbReference type="ARBA" id="ARBA00023002"/>
    </source>
</evidence>
<dbReference type="PROSITE" id="PS51387">
    <property type="entry name" value="FAD_PCMH"/>
    <property type="match status" value="1"/>
</dbReference>
<comment type="caution">
    <text evidence="7">The sequence shown here is derived from an EMBL/GenBank/DDBJ whole genome shotgun (WGS) entry which is preliminary data.</text>
</comment>
<keyword evidence="4" id="KW-0274">FAD</keyword>
<sequence>MAGTGGAALLGGPALAAPAGVRAGGASPPLGPVVIGKDDPRYGYLTTRGANGRFTGRPDSVRLVGSPDQVVQVVGEAMRGGGRVAVRSGGHCFENFVDDPAVRVVIDTSEMNAVYFDPRYQAFAVETGATLGEIYRTLYLGWGVTIPGGACPSVGAGGHIAGGGYGALSRSHGVVADHLYGVDIVVVDRSGNPRRVVATRDSTGPERDLWWAHTGGGGGNFGIVTRYLLRSPQARGRNPADLLPKPPRTYRYCSITWQWDDMNEADFSRLVRNFGAWHEKDAAGPSPYDGLGGGITLSHRESGQPIMVWVHLDEAVPDADRLLRRYAEAVTKDVGAAHQSGFGSQQWIDSALYQGSSWGRVEFKTKAALQRKAWTDAQIGAVHRFLTEGGGTRWGTLVSLSLFGGKINTVPSAATAMAHRDALFMALYDTAWVDAAERDPQLAMMRRLYKEMYAGTGGVPAPGPVNSGAYINYPDVDLADPEWNTSGVPWHALYYRDNYRRLQQVKAHWDPRDAFRHALAIRPSN</sequence>
<dbReference type="Gene3D" id="3.30.465.10">
    <property type="match status" value="1"/>
</dbReference>
<evidence type="ECO:0000256" key="3">
    <source>
        <dbReference type="ARBA" id="ARBA00022630"/>
    </source>
</evidence>
<comment type="similarity">
    <text evidence="2">Belongs to the oxygen-dependent FAD-linked oxidoreductase family.</text>
</comment>
<dbReference type="PANTHER" id="PTHR42973:SF39">
    <property type="entry name" value="FAD-BINDING PCMH-TYPE DOMAIN-CONTAINING PROTEIN"/>
    <property type="match status" value="1"/>
</dbReference>
<evidence type="ECO:0000313" key="8">
    <source>
        <dbReference type="Proteomes" id="UP000251891"/>
    </source>
</evidence>
<dbReference type="Pfam" id="PF01565">
    <property type="entry name" value="FAD_binding_4"/>
    <property type="match status" value="1"/>
</dbReference>
<keyword evidence="5" id="KW-0560">Oxidoreductase</keyword>
<evidence type="ECO:0000259" key="6">
    <source>
        <dbReference type="PROSITE" id="PS51387"/>
    </source>
</evidence>
<dbReference type="GO" id="GO:0071949">
    <property type="term" value="F:FAD binding"/>
    <property type="evidence" value="ECO:0007669"/>
    <property type="project" value="InterPro"/>
</dbReference>